<dbReference type="GO" id="GO:0005524">
    <property type="term" value="F:ATP binding"/>
    <property type="evidence" value="ECO:0007669"/>
    <property type="project" value="UniProtKB-KW"/>
</dbReference>
<dbReference type="Gene3D" id="1.10.8.60">
    <property type="match status" value="3"/>
</dbReference>
<protein>
    <submittedName>
        <fullName evidence="5">AAA family ATPase</fullName>
    </submittedName>
</protein>
<dbReference type="PANTHER" id="PTHR43392">
    <property type="entry name" value="AAA-TYPE ATPASE FAMILY PROTEIN / ANKYRIN REPEAT FAMILY PROTEIN"/>
    <property type="match status" value="1"/>
</dbReference>
<evidence type="ECO:0000256" key="3">
    <source>
        <dbReference type="ARBA" id="ARBA00022840"/>
    </source>
</evidence>
<feature type="domain" description="AAA+ ATPase" evidence="4">
    <location>
        <begin position="633"/>
        <end position="772"/>
    </location>
</feature>
<dbReference type="InterPro" id="IPR050773">
    <property type="entry name" value="CbxX/CfxQ_RuBisCO_ESX"/>
</dbReference>
<dbReference type="FunFam" id="3.40.50.300:FF:000216">
    <property type="entry name" value="Type VII secretion ATPase EccA"/>
    <property type="match status" value="3"/>
</dbReference>
<dbReference type="Gene3D" id="2.160.20.10">
    <property type="entry name" value="Single-stranded right-handed beta-helix, Pectin lyase-like"/>
    <property type="match status" value="2"/>
</dbReference>
<dbReference type="PRINTS" id="PR00819">
    <property type="entry name" value="CBXCFQXSUPER"/>
</dbReference>
<name>A0AB39HI20_9BACI</name>
<accession>A0AB39HI20</accession>
<comment type="similarity">
    <text evidence="1">Belongs to the CbxX/CfxQ family.</text>
</comment>
<gene>
    <name evidence="5" type="ORF">AB4Y30_10890</name>
</gene>
<dbReference type="EMBL" id="CP162599">
    <property type="protein sequence ID" value="XDK31532.1"/>
    <property type="molecule type" value="Genomic_DNA"/>
</dbReference>
<dbReference type="Pfam" id="PF00004">
    <property type="entry name" value="AAA"/>
    <property type="match status" value="3"/>
</dbReference>
<dbReference type="InterPro" id="IPR012334">
    <property type="entry name" value="Pectin_lyas_fold"/>
</dbReference>
<dbReference type="InterPro" id="IPR041627">
    <property type="entry name" value="AAA_lid_6"/>
</dbReference>
<dbReference type="Pfam" id="PF17866">
    <property type="entry name" value="AAA_lid_6"/>
    <property type="match status" value="3"/>
</dbReference>
<evidence type="ECO:0000256" key="1">
    <source>
        <dbReference type="ARBA" id="ARBA00010378"/>
    </source>
</evidence>
<dbReference type="InterPro" id="IPR000641">
    <property type="entry name" value="CbxX/CfxQ"/>
</dbReference>
<dbReference type="SUPFAM" id="SSF52540">
    <property type="entry name" value="P-loop containing nucleoside triphosphate hydrolases"/>
    <property type="match status" value="3"/>
</dbReference>
<evidence type="ECO:0000313" key="5">
    <source>
        <dbReference type="EMBL" id="XDK31532.1"/>
    </source>
</evidence>
<reference evidence="5" key="1">
    <citation type="submission" date="2024-07" db="EMBL/GenBank/DDBJ databases">
        <title>Halotolerant mesophilic bacterium Ornithinibacillus sp. 4-3, sp. nov., isolated from soil.</title>
        <authorList>
            <person name="Sidarenka A.V."/>
            <person name="Guliayeva D.E."/>
            <person name="Leanovich S.I."/>
            <person name="Hileuskaya K.S."/>
            <person name="Akhremchuk A.E."/>
            <person name="Sikolenko M.A."/>
            <person name="Valentovich L.N."/>
        </authorList>
    </citation>
    <scope>NUCLEOTIDE SEQUENCE</scope>
    <source>
        <strain evidence="5">4-3</strain>
    </source>
</reference>
<feature type="domain" description="AAA+ ATPase" evidence="4">
    <location>
        <begin position="917"/>
        <end position="1056"/>
    </location>
</feature>
<evidence type="ECO:0000259" key="4">
    <source>
        <dbReference type="SMART" id="SM00382"/>
    </source>
</evidence>
<dbReference type="Gene3D" id="3.40.50.300">
    <property type="entry name" value="P-loop containing nucleotide triphosphate hydrolases"/>
    <property type="match status" value="3"/>
</dbReference>
<dbReference type="InterPro" id="IPR011050">
    <property type="entry name" value="Pectin_lyase_fold/virulence"/>
</dbReference>
<keyword evidence="2" id="KW-0547">Nucleotide-binding</keyword>
<dbReference type="CDD" id="cd00009">
    <property type="entry name" value="AAA"/>
    <property type="match status" value="1"/>
</dbReference>
<dbReference type="SUPFAM" id="SSF51126">
    <property type="entry name" value="Pectin lyase-like"/>
    <property type="match status" value="2"/>
</dbReference>
<keyword evidence="3" id="KW-0067">ATP-binding</keyword>
<dbReference type="RefSeq" id="WP_368652259.1">
    <property type="nucleotide sequence ID" value="NZ_CP162599.1"/>
</dbReference>
<dbReference type="Pfam" id="PF13229">
    <property type="entry name" value="Beta_helix"/>
    <property type="match status" value="3"/>
</dbReference>
<dbReference type="SMART" id="SM00710">
    <property type="entry name" value="PbH1"/>
    <property type="match status" value="10"/>
</dbReference>
<dbReference type="PANTHER" id="PTHR43392:SF2">
    <property type="entry name" value="AAA-TYPE ATPASE FAMILY PROTEIN _ ANKYRIN REPEAT FAMILY PROTEIN"/>
    <property type="match status" value="1"/>
</dbReference>
<sequence>MSIIKVKQGLFSPIKTLSAALETANDHDVITMEQGIYAEKIEITKGITIVAEDENREVILTNQIIIDSTEEVHLNNLKIHADNIEQLIYIRRGKLIINNCSISQAKGNSIYVEAAGSLELNNCQVTENDYGIAVYGKADIRDSIIEKTSNKSDQVFAVKTGHLQLSNTKVLNGASIGVAFADQSTGKLNNCHLDNNHGVNLSISTSELVEVSNTKIDNSKSNGVNIRNAKVQLDYVDFSGNEFPQLAVVDGAQAEANHCRITAGATNAILVQEKGTLTLTNTHIDQHGAVAIFVKNAQATIEACHLMDSKQNAVYAEDATVNINQVKIKGFEEYQIRSNASHLTITNSEIVDGLHGNVSITRGTAVIKHTDILRATEVNMVIEQKADVTILDSNISESKKNGISAYTKSSLTVKRSRFHKNFYPQIFASEVTKLHIDESDFEDGEGNAISLYGTTDATITNTMISGHLNYPQLFMQENTNLLLQNSRVEKGNSCGIYMKGNAKATIEDTMFSRNNTQVDVDENASVVLRRVEFIDGITNVRGNQNNVNLEDCQFDDEHEDLELRQPQDQQLQERDVNTYTPNTGEEVDFDTVMQELNNYVGLAAVKNHIRKITNKITLIKYKLEQGIASEQPIAPHLVFTGNPGTGKTSIALLIGKLYKSLGLLKKGHVVEANREDLVGPYIGQTEERTKKKIEEALDGVLFIDEAYSLIKNNNTNDFGHEVITTLIPALEKYRGRLSVIIAGYSEEIDEFVKSNPGLPSRFNERLHFENYTPDEMLEIFKRFTKSEAQVLTEDAESLLYDIFVDLYQSQDKYYANARLVRNKSQAITDALSQRIMKIPQEHWTTELVTTITEEDIITVFPGAKRRSAYGVINEEELAKAIDELDQLIGLESVKNSIHKLIRHVRYNEAQGEDIRNLVSHTLLLGSPGTGKTIVARILARIYNALGLLKKGHLLEVGRDDFIGPYIGQTEEKTAKVLEKAQGGVLFIDEAYALSKRDSTQDFGKEAIEMLLATMENKRGEFIVIAAGYTNEMIDFLRSNPGLHSRFSNSIMFEDYTPDELLAIFKQLAEQGDYHFETDVLSIVEQYFIDIYRKRDRAFGNARFVRTTFQRISTNCMNRVIDAFEKGEELEKKMITIEDVEKVIGTRKRTKYDMPINEELLEEWLTKLDRLVGLDNVKKDIQDTVDLIRYYKKEGRDFTNLISHTVLVGNPGTGKTEVGRILAGIYEALGILERGDLIEVDRTALVDQFRGGTEAKTRRLIEYAHQCTLFIDEAYTLTNKDSYDPGHTAVEVLLKQMSDKEGQFMVIAAGYKHEMEEFIASNPGLARRFAKQLVFEDYTAPELLEIASLYADDYKISEEAEKRLLHQLKLAYMKRDRTFGNAGFAKTVIENAKRNLDLRMSRLEGISDTVDKKLITEMDLDLS</sequence>
<dbReference type="InterPro" id="IPR006626">
    <property type="entry name" value="PbH1"/>
</dbReference>
<dbReference type="InterPro" id="IPR039448">
    <property type="entry name" value="Beta_helix"/>
</dbReference>
<evidence type="ECO:0000256" key="2">
    <source>
        <dbReference type="ARBA" id="ARBA00022741"/>
    </source>
</evidence>
<dbReference type="GO" id="GO:0016887">
    <property type="term" value="F:ATP hydrolysis activity"/>
    <property type="evidence" value="ECO:0007669"/>
    <property type="project" value="InterPro"/>
</dbReference>
<dbReference type="InterPro" id="IPR003593">
    <property type="entry name" value="AAA+_ATPase"/>
</dbReference>
<organism evidence="5">
    <name type="scientific">Ornithinibacillus sp. 4-3</name>
    <dbReference type="NCBI Taxonomy" id="3231488"/>
    <lineage>
        <taxon>Bacteria</taxon>
        <taxon>Bacillati</taxon>
        <taxon>Bacillota</taxon>
        <taxon>Bacilli</taxon>
        <taxon>Bacillales</taxon>
        <taxon>Bacillaceae</taxon>
        <taxon>Ornithinibacillus</taxon>
    </lineage>
</organism>
<dbReference type="InterPro" id="IPR027417">
    <property type="entry name" value="P-loop_NTPase"/>
</dbReference>
<dbReference type="SMART" id="SM00382">
    <property type="entry name" value="AAA"/>
    <property type="match status" value="3"/>
</dbReference>
<proteinExistence type="inferred from homology"/>
<dbReference type="InterPro" id="IPR003959">
    <property type="entry name" value="ATPase_AAA_core"/>
</dbReference>
<feature type="domain" description="AAA+ ATPase" evidence="4">
    <location>
        <begin position="1200"/>
        <end position="1338"/>
    </location>
</feature>